<dbReference type="PROSITE" id="PS51352">
    <property type="entry name" value="THIOREDOXIN_2"/>
    <property type="match status" value="1"/>
</dbReference>
<sequence>MEYSIEINSGNFQSEVIEKSYLGTIVLDFYAVWCGPCQIVRPLLEKLAIEYNFTLVKVDIDKNPDLANKYGVEGVPDVRIVSNGEILPGFVGALPEEQLRDLFSRLGLRSTLESGLAEIQEAISLGDFPTAKKGFDRLFQKYPEEPRVSLLAVRFLVRLGKPEEARRILETIRDSTPAVTGWKTLLDFSLADASDRTDLDTLFFEGTRFALQEEYEKAMERFLQIVEESRKYRGDGARKALVAIFNILGMDNPAVKEYQQKLTFLLY</sequence>
<evidence type="ECO:0000256" key="4">
    <source>
        <dbReference type="ARBA" id="ARBA00023157"/>
    </source>
</evidence>
<dbReference type="Gene3D" id="1.25.40.10">
    <property type="entry name" value="Tetratricopeptide repeat domain"/>
    <property type="match status" value="2"/>
</dbReference>
<dbReference type="Gene3D" id="3.40.30.10">
    <property type="entry name" value="Glutaredoxin"/>
    <property type="match status" value="1"/>
</dbReference>
<gene>
    <name evidence="7" type="ORF">V0288_14505</name>
</gene>
<evidence type="ECO:0000256" key="3">
    <source>
        <dbReference type="ARBA" id="ARBA00022982"/>
    </source>
</evidence>
<evidence type="ECO:0000256" key="5">
    <source>
        <dbReference type="ARBA" id="ARBA00023284"/>
    </source>
</evidence>
<dbReference type="PANTHER" id="PTHR45663">
    <property type="entry name" value="GEO12009P1"/>
    <property type="match status" value="1"/>
</dbReference>
<dbReference type="GO" id="GO:0005737">
    <property type="term" value="C:cytoplasm"/>
    <property type="evidence" value="ECO:0007669"/>
    <property type="project" value="TreeGrafter"/>
</dbReference>
<dbReference type="PROSITE" id="PS00194">
    <property type="entry name" value="THIOREDOXIN_1"/>
    <property type="match status" value="1"/>
</dbReference>
<keyword evidence="8" id="KW-1185">Reference proteome</keyword>
<keyword evidence="4" id="KW-1015">Disulfide bond</keyword>
<evidence type="ECO:0000259" key="6">
    <source>
        <dbReference type="PROSITE" id="PS51352"/>
    </source>
</evidence>
<keyword evidence="2" id="KW-0813">Transport</keyword>
<dbReference type="CDD" id="cd02947">
    <property type="entry name" value="TRX_family"/>
    <property type="match status" value="1"/>
</dbReference>
<dbReference type="PANTHER" id="PTHR45663:SF11">
    <property type="entry name" value="GEO12009P1"/>
    <property type="match status" value="1"/>
</dbReference>
<evidence type="ECO:0000256" key="1">
    <source>
        <dbReference type="ARBA" id="ARBA00008987"/>
    </source>
</evidence>
<organism evidence="7 8">
    <name type="scientific">Pannus brasiliensis CCIBt3594</name>
    <dbReference type="NCBI Taxonomy" id="1427578"/>
    <lineage>
        <taxon>Bacteria</taxon>
        <taxon>Bacillati</taxon>
        <taxon>Cyanobacteriota</taxon>
        <taxon>Cyanophyceae</taxon>
        <taxon>Oscillatoriophycideae</taxon>
        <taxon>Chroococcales</taxon>
        <taxon>Microcystaceae</taxon>
        <taxon>Pannus</taxon>
    </lineage>
</organism>
<reference evidence="7 8" key="1">
    <citation type="submission" date="2024-01" db="EMBL/GenBank/DDBJ databases">
        <title>Genomic insights into the taxonomy and metabolism of the cyanobacterium Pannus brasiliensis CCIBt3594.</title>
        <authorList>
            <person name="Machado M."/>
            <person name="Botero N.B."/>
            <person name="Andreote A.P.D."/>
            <person name="Feitosa A.M.T."/>
            <person name="Popin R."/>
            <person name="Sivonen K."/>
            <person name="Fiore M.F."/>
        </authorList>
    </citation>
    <scope>NUCLEOTIDE SEQUENCE [LARGE SCALE GENOMIC DNA]</scope>
    <source>
        <strain evidence="7 8">CCIBt3594</strain>
    </source>
</reference>
<name>A0AAW9QXL1_9CHRO</name>
<dbReference type="Proteomes" id="UP001328733">
    <property type="component" value="Unassembled WGS sequence"/>
</dbReference>
<dbReference type="Pfam" id="PF00085">
    <property type="entry name" value="Thioredoxin"/>
    <property type="match status" value="1"/>
</dbReference>
<dbReference type="Pfam" id="PF14559">
    <property type="entry name" value="TPR_19"/>
    <property type="match status" value="1"/>
</dbReference>
<dbReference type="GO" id="GO:0006950">
    <property type="term" value="P:response to stress"/>
    <property type="evidence" value="ECO:0007669"/>
    <property type="project" value="UniProtKB-ARBA"/>
</dbReference>
<dbReference type="EMBL" id="JBAFSM010000027">
    <property type="protein sequence ID" value="MEG3438338.1"/>
    <property type="molecule type" value="Genomic_DNA"/>
</dbReference>
<dbReference type="InterPro" id="IPR036249">
    <property type="entry name" value="Thioredoxin-like_sf"/>
</dbReference>
<evidence type="ECO:0000313" key="7">
    <source>
        <dbReference type="EMBL" id="MEG3438338.1"/>
    </source>
</evidence>
<dbReference type="InterPro" id="IPR013766">
    <property type="entry name" value="Thioredoxin_domain"/>
</dbReference>
<dbReference type="GO" id="GO:0015035">
    <property type="term" value="F:protein-disulfide reductase activity"/>
    <property type="evidence" value="ECO:0007669"/>
    <property type="project" value="TreeGrafter"/>
</dbReference>
<dbReference type="RefSeq" id="WP_332865819.1">
    <property type="nucleotide sequence ID" value="NZ_JBAFSM010000027.1"/>
</dbReference>
<dbReference type="SUPFAM" id="SSF48452">
    <property type="entry name" value="TPR-like"/>
    <property type="match status" value="1"/>
</dbReference>
<evidence type="ECO:0000256" key="2">
    <source>
        <dbReference type="ARBA" id="ARBA00022448"/>
    </source>
</evidence>
<comment type="caution">
    <text evidence="7">The sequence shown here is derived from an EMBL/GenBank/DDBJ whole genome shotgun (WGS) entry which is preliminary data.</text>
</comment>
<proteinExistence type="inferred from homology"/>
<dbReference type="AlphaFoldDB" id="A0AAW9QXL1"/>
<keyword evidence="5" id="KW-0676">Redox-active center</keyword>
<evidence type="ECO:0000313" key="8">
    <source>
        <dbReference type="Proteomes" id="UP001328733"/>
    </source>
</evidence>
<dbReference type="SUPFAM" id="SSF52833">
    <property type="entry name" value="Thioredoxin-like"/>
    <property type="match status" value="1"/>
</dbReference>
<dbReference type="Pfam" id="PF14561">
    <property type="entry name" value="TPR_20"/>
    <property type="match status" value="1"/>
</dbReference>
<accession>A0AAW9QXL1</accession>
<dbReference type="InterPro" id="IPR011990">
    <property type="entry name" value="TPR-like_helical_dom_sf"/>
</dbReference>
<protein>
    <submittedName>
        <fullName evidence="7">Tetratricopeptide repeat protein</fullName>
    </submittedName>
</protein>
<dbReference type="InterPro" id="IPR017937">
    <property type="entry name" value="Thioredoxin_CS"/>
</dbReference>
<feature type="domain" description="Thioredoxin" evidence="6">
    <location>
        <begin position="1"/>
        <end position="108"/>
    </location>
</feature>
<keyword evidence="3" id="KW-0249">Electron transport</keyword>
<comment type="similarity">
    <text evidence="1">Belongs to the thioredoxin family.</text>
</comment>